<organism evidence="1">
    <name type="scientific">Dulem virus 40</name>
    <dbReference type="NCBI Taxonomy" id="3145758"/>
    <lineage>
        <taxon>Viruses</taxon>
        <taxon>Duplodnaviria</taxon>
        <taxon>Heunggongvirae</taxon>
        <taxon>Uroviricota</taxon>
        <taxon>Caudoviricetes</taxon>
    </lineage>
</organism>
<evidence type="ECO:0000313" key="1">
    <source>
        <dbReference type="EMBL" id="XCD03680.1"/>
    </source>
</evidence>
<accession>A0AAU8AWE9</accession>
<dbReference type="EMBL" id="PP511379">
    <property type="protein sequence ID" value="XCD03680.1"/>
    <property type="molecule type" value="Genomic_DNA"/>
</dbReference>
<protein>
    <submittedName>
        <fullName evidence="1">Uncharacterized protein</fullName>
    </submittedName>
</protein>
<sequence>MNMEQLTPIQRIAYEAVCEITEAKQGVREPCVAHIREIRNSLDVEITEALRTLCRRGFLSVSLDVNKTPMFRITDTNP</sequence>
<proteinExistence type="predicted"/>
<reference evidence="1" key="1">
    <citation type="submission" date="2024-03" db="EMBL/GenBank/DDBJ databases">
        <title>Diverse circular DNA viruses in blood, oral, and fecal samples of captive lemurs.</title>
        <authorList>
            <person name="Paietta E.N."/>
            <person name="Kraberger S."/>
            <person name="Lund M.C."/>
            <person name="Custer J.M."/>
            <person name="Vargas K.M."/>
            <person name="Ehmke E.E."/>
            <person name="Yoder A.D."/>
            <person name="Varsani A."/>
        </authorList>
    </citation>
    <scope>NUCLEOTIDE SEQUENCE</scope>
    <source>
        <strain evidence="1">Duke_21_1</strain>
    </source>
</reference>
<name>A0AAU8AWE9_9CAUD</name>